<proteinExistence type="predicted"/>
<sequence>MGEAARDEAWQDRAPDSSSLLRRLLLRPVPRLPAPPLDAGVEDIIDEEDLEEALSRLEAENLVIKAALKSERAEAAELRAQLESLSETETADDLRADRDRWATLVERLLFAGR</sequence>
<dbReference type="HOGENOM" id="CLU_1978936_0_0_5"/>
<keyword evidence="3" id="KW-1185">Reference proteome</keyword>
<evidence type="ECO:0000313" key="3">
    <source>
        <dbReference type="Proteomes" id="UP000008207"/>
    </source>
</evidence>
<dbReference type="AlphaFoldDB" id="B8I9R4"/>
<dbReference type="eggNOG" id="ENOG5030ZFJ">
    <property type="taxonomic scope" value="Bacteria"/>
</dbReference>
<dbReference type="Proteomes" id="UP000008207">
    <property type="component" value="Chromosome"/>
</dbReference>
<protein>
    <submittedName>
        <fullName evidence="2">Uncharacterized protein</fullName>
    </submittedName>
</protein>
<dbReference type="STRING" id="460265.Mnod_0273"/>
<reference evidence="2 3" key="1">
    <citation type="submission" date="2009-01" db="EMBL/GenBank/DDBJ databases">
        <title>Complete sequence of chromosome of Methylobacterium nodulans ORS 2060.</title>
        <authorList>
            <consortium name="US DOE Joint Genome Institute"/>
            <person name="Lucas S."/>
            <person name="Copeland A."/>
            <person name="Lapidus A."/>
            <person name="Glavina del Rio T."/>
            <person name="Dalin E."/>
            <person name="Tice H."/>
            <person name="Bruce D."/>
            <person name="Goodwin L."/>
            <person name="Pitluck S."/>
            <person name="Sims D."/>
            <person name="Brettin T."/>
            <person name="Detter J.C."/>
            <person name="Han C."/>
            <person name="Larimer F."/>
            <person name="Land M."/>
            <person name="Hauser L."/>
            <person name="Kyrpides N."/>
            <person name="Ivanova N."/>
            <person name="Marx C.J."/>
            <person name="Richardson P."/>
        </authorList>
    </citation>
    <scope>NUCLEOTIDE SEQUENCE [LARGE SCALE GENOMIC DNA]</scope>
    <source>
        <strain evidence="3">LMG 21967 / CNCM I-2342 / ORS 2060</strain>
    </source>
</reference>
<dbReference type="KEGG" id="mno:Mnod_0273"/>
<organism evidence="2 3">
    <name type="scientific">Methylobacterium nodulans (strain LMG 21967 / CNCM I-2342 / ORS 2060)</name>
    <dbReference type="NCBI Taxonomy" id="460265"/>
    <lineage>
        <taxon>Bacteria</taxon>
        <taxon>Pseudomonadati</taxon>
        <taxon>Pseudomonadota</taxon>
        <taxon>Alphaproteobacteria</taxon>
        <taxon>Hyphomicrobiales</taxon>
        <taxon>Methylobacteriaceae</taxon>
        <taxon>Methylobacterium</taxon>
    </lineage>
</organism>
<evidence type="ECO:0000313" key="2">
    <source>
        <dbReference type="EMBL" id="ACL55317.1"/>
    </source>
</evidence>
<dbReference type="EMBL" id="CP001349">
    <property type="protein sequence ID" value="ACL55317.1"/>
    <property type="molecule type" value="Genomic_DNA"/>
</dbReference>
<evidence type="ECO:0000256" key="1">
    <source>
        <dbReference type="SAM" id="Coils"/>
    </source>
</evidence>
<dbReference type="RefSeq" id="WP_015927029.1">
    <property type="nucleotide sequence ID" value="NC_011894.1"/>
</dbReference>
<gene>
    <name evidence="2" type="ordered locus">Mnod_0273</name>
</gene>
<feature type="coiled-coil region" evidence="1">
    <location>
        <begin position="47"/>
        <end position="88"/>
    </location>
</feature>
<keyword evidence="1" id="KW-0175">Coiled coil</keyword>
<name>B8I9R4_METNO</name>
<accession>B8I9R4</accession>